<dbReference type="GO" id="GO:0004834">
    <property type="term" value="F:tryptophan synthase activity"/>
    <property type="evidence" value="ECO:0007669"/>
    <property type="project" value="UniProtKB-UniRule"/>
</dbReference>
<comment type="pathway">
    <text evidence="2 9">Amino-acid biosynthesis; L-tryptophan biosynthesis; L-tryptophan from chorismate: step 5/5.</text>
</comment>
<dbReference type="CDD" id="cd04724">
    <property type="entry name" value="Tryptophan_synthase_alpha"/>
    <property type="match status" value="1"/>
</dbReference>
<proteinExistence type="inferred from homology"/>
<dbReference type="EC" id="4.2.1.20" evidence="9"/>
<dbReference type="EMBL" id="PCWA01000084">
    <property type="protein sequence ID" value="PIQ88850.1"/>
    <property type="molecule type" value="Genomic_DNA"/>
</dbReference>
<feature type="active site" description="Proton acceptor" evidence="9">
    <location>
        <position position="49"/>
    </location>
</feature>
<sequence>MKRLDRKFNELKKKGRCAFIAYITAGDPDLRVTKKLIFELERQGVDIIELGVPFSDPLADGPVIQAASKRALGKGTSLRKIIALVKSIRKEVNIPLCLMSYYNPIYKMGLPLFTEKAAYAGVDGVIIPDLPPEEAKEFMQYSRGNKLDTIFFISPTSDVKRIKMAAAFSSGFIYYVSLAGVTGARKKISSDLKKRISLIKRHTKKPVCVGFGISKPGHVRYLSSFCDGVIVGSAIVKVIAVNSRKKDLVKVTGRFAAGLSKALK</sequence>
<keyword evidence="7 9" id="KW-0456">Lyase</keyword>
<dbReference type="InterPro" id="IPR002028">
    <property type="entry name" value="Trp_synthase_suA"/>
</dbReference>
<dbReference type="AlphaFoldDB" id="A0A2H0LWP7"/>
<comment type="function">
    <text evidence="1 9">The alpha subunit is responsible for the aldol cleavage of indoleglycerol phosphate to indole and glyceraldehyde 3-phosphate.</text>
</comment>
<evidence type="ECO:0000256" key="2">
    <source>
        <dbReference type="ARBA" id="ARBA00004733"/>
    </source>
</evidence>
<dbReference type="PANTHER" id="PTHR43406:SF1">
    <property type="entry name" value="TRYPTOPHAN SYNTHASE ALPHA CHAIN, CHLOROPLASTIC"/>
    <property type="match status" value="1"/>
</dbReference>
<keyword evidence="4 9" id="KW-0028">Amino-acid biosynthesis</keyword>
<reference evidence="11 12" key="1">
    <citation type="submission" date="2017-09" db="EMBL/GenBank/DDBJ databases">
        <title>Depth-based differentiation of microbial function through sediment-hosted aquifers and enrichment of novel symbionts in the deep terrestrial subsurface.</title>
        <authorList>
            <person name="Probst A.J."/>
            <person name="Ladd B."/>
            <person name="Jarett J.K."/>
            <person name="Geller-Mcgrath D.E."/>
            <person name="Sieber C.M."/>
            <person name="Emerson J.B."/>
            <person name="Anantharaman K."/>
            <person name="Thomas B.C."/>
            <person name="Malmstrom R."/>
            <person name="Stieglmeier M."/>
            <person name="Klingl A."/>
            <person name="Woyke T."/>
            <person name="Ryan C.M."/>
            <person name="Banfield J.F."/>
        </authorList>
    </citation>
    <scope>NUCLEOTIDE SEQUENCE [LARGE SCALE GENOMIC DNA]</scope>
    <source>
        <strain evidence="11">CG11_big_fil_rev_8_21_14_0_20_42_13</strain>
    </source>
</reference>
<dbReference type="InterPro" id="IPR013785">
    <property type="entry name" value="Aldolase_TIM"/>
</dbReference>
<evidence type="ECO:0000256" key="4">
    <source>
        <dbReference type="ARBA" id="ARBA00022605"/>
    </source>
</evidence>
<organism evidence="11 12">
    <name type="scientific">Candidatus Ghiorseimicrobium undicola</name>
    <dbReference type="NCBI Taxonomy" id="1974746"/>
    <lineage>
        <taxon>Bacteria</taxon>
        <taxon>Pseudomonadati</taxon>
        <taxon>Candidatus Omnitrophota</taxon>
        <taxon>Candidatus Ghiorseimicrobium</taxon>
    </lineage>
</organism>
<evidence type="ECO:0000256" key="10">
    <source>
        <dbReference type="RuleBase" id="RU003662"/>
    </source>
</evidence>
<dbReference type="SUPFAM" id="SSF51366">
    <property type="entry name" value="Ribulose-phoshate binding barrel"/>
    <property type="match status" value="1"/>
</dbReference>
<evidence type="ECO:0000256" key="5">
    <source>
        <dbReference type="ARBA" id="ARBA00022822"/>
    </source>
</evidence>
<gene>
    <name evidence="9" type="primary">trpA</name>
    <name evidence="11" type="ORF">COV72_06125</name>
</gene>
<keyword evidence="6 9" id="KW-0057">Aromatic amino acid biosynthesis</keyword>
<evidence type="ECO:0000256" key="1">
    <source>
        <dbReference type="ARBA" id="ARBA00003365"/>
    </source>
</evidence>
<dbReference type="HAMAP" id="MF_00131">
    <property type="entry name" value="Trp_synth_alpha"/>
    <property type="match status" value="1"/>
</dbReference>
<evidence type="ECO:0000256" key="8">
    <source>
        <dbReference type="ARBA" id="ARBA00049047"/>
    </source>
</evidence>
<dbReference type="GO" id="GO:0005829">
    <property type="term" value="C:cytosol"/>
    <property type="evidence" value="ECO:0007669"/>
    <property type="project" value="TreeGrafter"/>
</dbReference>
<feature type="active site" description="Proton acceptor" evidence="9">
    <location>
        <position position="60"/>
    </location>
</feature>
<evidence type="ECO:0000256" key="7">
    <source>
        <dbReference type="ARBA" id="ARBA00023239"/>
    </source>
</evidence>
<comment type="caution">
    <text evidence="11">The sequence shown here is derived from an EMBL/GenBank/DDBJ whole genome shotgun (WGS) entry which is preliminary data.</text>
</comment>
<keyword evidence="5 9" id="KW-0822">Tryptophan biosynthesis</keyword>
<dbReference type="PROSITE" id="PS00167">
    <property type="entry name" value="TRP_SYNTHASE_ALPHA"/>
    <property type="match status" value="1"/>
</dbReference>
<dbReference type="UniPathway" id="UPA00035">
    <property type="reaction ID" value="UER00044"/>
</dbReference>
<dbReference type="InterPro" id="IPR018204">
    <property type="entry name" value="Trp_synthase_alpha_AS"/>
</dbReference>
<dbReference type="PANTHER" id="PTHR43406">
    <property type="entry name" value="TRYPTOPHAN SYNTHASE, ALPHA CHAIN"/>
    <property type="match status" value="1"/>
</dbReference>
<evidence type="ECO:0000256" key="9">
    <source>
        <dbReference type="HAMAP-Rule" id="MF_00131"/>
    </source>
</evidence>
<evidence type="ECO:0000256" key="3">
    <source>
        <dbReference type="ARBA" id="ARBA00011270"/>
    </source>
</evidence>
<dbReference type="Proteomes" id="UP000229641">
    <property type="component" value="Unassembled WGS sequence"/>
</dbReference>
<dbReference type="NCBIfam" id="TIGR00262">
    <property type="entry name" value="trpA"/>
    <property type="match status" value="1"/>
</dbReference>
<protein>
    <recommendedName>
        <fullName evidence="9">Tryptophan synthase alpha chain</fullName>
        <ecNumber evidence="9">4.2.1.20</ecNumber>
    </recommendedName>
</protein>
<evidence type="ECO:0000313" key="11">
    <source>
        <dbReference type="EMBL" id="PIQ88850.1"/>
    </source>
</evidence>
<evidence type="ECO:0000313" key="12">
    <source>
        <dbReference type="Proteomes" id="UP000229641"/>
    </source>
</evidence>
<comment type="catalytic activity">
    <reaction evidence="8 9">
        <text>(1S,2R)-1-C-(indol-3-yl)glycerol 3-phosphate + L-serine = D-glyceraldehyde 3-phosphate + L-tryptophan + H2O</text>
        <dbReference type="Rhea" id="RHEA:10532"/>
        <dbReference type="ChEBI" id="CHEBI:15377"/>
        <dbReference type="ChEBI" id="CHEBI:33384"/>
        <dbReference type="ChEBI" id="CHEBI:57912"/>
        <dbReference type="ChEBI" id="CHEBI:58866"/>
        <dbReference type="ChEBI" id="CHEBI:59776"/>
        <dbReference type="EC" id="4.2.1.20"/>
    </reaction>
</comment>
<comment type="similarity">
    <text evidence="9 10">Belongs to the TrpA family.</text>
</comment>
<accession>A0A2H0LWP7</accession>
<dbReference type="FunFam" id="3.20.20.70:FF:000037">
    <property type="entry name" value="Tryptophan synthase alpha chain"/>
    <property type="match status" value="1"/>
</dbReference>
<dbReference type="Pfam" id="PF00290">
    <property type="entry name" value="Trp_syntA"/>
    <property type="match status" value="1"/>
</dbReference>
<dbReference type="InterPro" id="IPR011060">
    <property type="entry name" value="RibuloseP-bd_barrel"/>
</dbReference>
<name>A0A2H0LWP7_9BACT</name>
<evidence type="ECO:0000256" key="6">
    <source>
        <dbReference type="ARBA" id="ARBA00023141"/>
    </source>
</evidence>
<dbReference type="Gene3D" id="3.20.20.70">
    <property type="entry name" value="Aldolase class I"/>
    <property type="match status" value="1"/>
</dbReference>
<comment type="subunit">
    <text evidence="3 9">Tetramer of two alpha and two beta chains.</text>
</comment>